<dbReference type="Proteomes" id="UP001321492">
    <property type="component" value="Unassembled WGS sequence"/>
</dbReference>
<comment type="similarity">
    <text evidence="4">Belongs to the arginase family.</text>
</comment>
<evidence type="ECO:0000313" key="5">
    <source>
        <dbReference type="EMBL" id="MDJ1157723.1"/>
    </source>
</evidence>
<dbReference type="EMBL" id="JASJEV010000003">
    <property type="protein sequence ID" value="MDJ1157723.1"/>
    <property type="molecule type" value="Genomic_DNA"/>
</dbReference>
<evidence type="ECO:0000256" key="3">
    <source>
        <dbReference type="ARBA" id="ARBA00023211"/>
    </source>
</evidence>
<evidence type="ECO:0000256" key="4">
    <source>
        <dbReference type="PROSITE-ProRule" id="PRU00742"/>
    </source>
</evidence>
<dbReference type="PANTHER" id="PTHR43782:SF3">
    <property type="entry name" value="ARGINASE"/>
    <property type="match status" value="1"/>
</dbReference>
<keyword evidence="6" id="KW-1185">Reference proteome</keyword>
<name>A0ABT7AEC2_9HYPH</name>
<dbReference type="InterPro" id="IPR023696">
    <property type="entry name" value="Ureohydrolase_dom_sf"/>
</dbReference>
<proteinExistence type="inferred from homology"/>
<reference evidence="5 6" key="1">
    <citation type="submission" date="2023-05" db="EMBL/GenBank/DDBJ databases">
        <title>Chelatococcus sp. nov., a moderately thermophilic bacterium isolated from hot spring microbial mat.</title>
        <authorList>
            <person name="Hu C.-J."/>
            <person name="Li W.-J."/>
        </authorList>
    </citation>
    <scope>NUCLEOTIDE SEQUENCE [LARGE SCALE GENOMIC DNA]</scope>
    <source>
        <strain evidence="5 6">SYSU G07232</strain>
    </source>
</reference>
<sequence length="299" mass="31633">MTAMTAHVAPRSHLGKAAIGTAPDARGTRIVAVQGWTCDRTSGGMRGAALLARAAERRFGRPVDLVGEPLPPADLPWDRALARARPALDAAREAVEAALAAGSRPLNLLNKCGTSIASLPPIVRHHPDACLVWCDAHGDYNTPEITPTGYLGGLVIAALCGLWDSGYGNGLTPDRVIHVGGRDLDPAERDLMLAHGITLVEGRRDALDIDAVRRAVGDRPVVFHLDCDVIDPGYLPAEYRVADGLTPAAAKRLARALGEHHDIVAAEITEFEAPELEHMGQGAVDTILDIVEALGIIGR</sequence>
<evidence type="ECO:0000256" key="1">
    <source>
        <dbReference type="ARBA" id="ARBA00022723"/>
    </source>
</evidence>
<keyword evidence="3" id="KW-0464">Manganese</keyword>
<accession>A0ABT7AEC2</accession>
<gene>
    <name evidence="5" type="ORF">QNA08_05700</name>
</gene>
<dbReference type="PROSITE" id="PS51409">
    <property type="entry name" value="ARGINASE_2"/>
    <property type="match status" value="1"/>
</dbReference>
<dbReference type="Pfam" id="PF00491">
    <property type="entry name" value="Arginase"/>
    <property type="match status" value="1"/>
</dbReference>
<dbReference type="Gene3D" id="3.40.800.10">
    <property type="entry name" value="Ureohydrolase domain"/>
    <property type="match status" value="1"/>
</dbReference>
<dbReference type="CDD" id="cd09999">
    <property type="entry name" value="Arginase-like_1"/>
    <property type="match status" value="1"/>
</dbReference>
<evidence type="ECO:0000256" key="2">
    <source>
        <dbReference type="ARBA" id="ARBA00022801"/>
    </source>
</evidence>
<keyword evidence="2" id="KW-0378">Hydrolase</keyword>
<dbReference type="InterPro" id="IPR006035">
    <property type="entry name" value="Ureohydrolase"/>
</dbReference>
<evidence type="ECO:0000313" key="6">
    <source>
        <dbReference type="Proteomes" id="UP001321492"/>
    </source>
</evidence>
<dbReference type="RefSeq" id="WP_283739726.1">
    <property type="nucleotide sequence ID" value="NZ_JASJEV010000003.1"/>
</dbReference>
<dbReference type="SUPFAM" id="SSF52768">
    <property type="entry name" value="Arginase/deacetylase"/>
    <property type="match status" value="1"/>
</dbReference>
<protein>
    <submittedName>
        <fullName evidence="5">Arginase family protein</fullName>
    </submittedName>
</protein>
<keyword evidence="1" id="KW-0479">Metal-binding</keyword>
<organism evidence="5 6">
    <name type="scientific">Chelatococcus albus</name>
    <dbReference type="NCBI Taxonomy" id="3047466"/>
    <lineage>
        <taxon>Bacteria</taxon>
        <taxon>Pseudomonadati</taxon>
        <taxon>Pseudomonadota</taxon>
        <taxon>Alphaproteobacteria</taxon>
        <taxon>Hyphomicrobiales</taxon>
        <taxon>Chelatococcaceae</taxon>
        <taxon>Chelatococcus</taxon>
    </lineage>
</organism>
<dbReference type="PANTHER" id="PTHR43782">
    <property type="entry name" value="ARGINASE"/>
    <property type="match status" value="1"/>
</dbReference>
<comment type="caution">
    <text evidence="5">The sequence shown here is derived from an EMBL/GenBank/DDBJ whole genome shotgun (WGS) entry which is preliminary data.</text>
</comment>